<reference evidence="2" key="2">
    <citation type="submission" date="2025-08" db="UniProtKB">
        <authorList>
            <consortium name="RefSeq"/>
        </authorList>
    </citation>
    <scope>IDENTIFICATION</scope>
</reference>
<sequence length="478" mass="56253">MNDITIMTRTVVNLEIVTFQKFLKATFKFLQSFHFIHGSSHLNFGDHRIKDVYKWFSEIIALFTYGEKSIFKTITLEINKSLQQYEITNPNAYPKNFIKNMKVHLKTMEEKIFNLNAPSVENNDDNIYSSLEKDFNTNLDYIESIVRKTCGQLDSETICQICLEAIEVYIAFSVQQQFLRLQLWNALFNQDSSLSEYQRELYGKDIKYMEKRFQAFYAFDIEEEQKKIKKTCISEFYGKPSRYLFLEEYLRYVSEKELYYTDNTQYKTAFNKTLMYCSKDQLNGNCQTILLEKQNVLKVNDIVSLFVPTKIKVTPFKETLFRDTVGKKNENDDETYTMNLAGPVIRENICFGDERFVRNITFKNGNQRLLVKVCEKPFFKGMCDYIDDNVKEIELGKDKEKTYEVKNIHNCTWSNGFSSFLVPHGFQVKTTQFSLGNSTEITRSFTGLQYVFETDTDRSSVLWKTLQPVRQIKIKSNT</sequence>
<reference evidence="1" key="1">
    <citation type="submission" date="2025-05" db="UniProtKB">
        <authorList>
            <consortium name="RefSeq"/>
        </authorList>
    </citation>
    <scope>NUCLEOTIDE SEQUENCE [LARGE SCALE GENOMIC DNA]</scope>
</reference>
<proteinExistence type="predicted"/>
<keyword evidence="1" id="KW-1185">Reference proteome</keyword>
<dbReference type="GeneID" id="136075301"/>
<organism evidence="1 2">
    <name type="scientific">Hydra vulgaris</name>
    <name type="common">Hydra</name>
    <name type="synonym">Hydra attenuata</name>
    <dbReference type="NCBI Taxonomy" id="6087"/>
    <lineage>
        <taxon>Eukaryota</taxon>
        <taxon>Metazoa</taxon>
        <taxon>Cnidaria</taxon>
        <taxon>Hydrozoa</taxon>
        <taxon>Hydroidolina</taxon>
        <taxon>Anthoathecata</taxon>
        <taxon>Aplanulata</taxon>
        <taxon>Hydridae</taxon>
        <taxon>Hydra</taxon>
    </lineage>
</organism>
<protein>
    <submittedName>
        <fullName evidence="2">Uncharacterized protein LOC136075301</fullName>
    </submittedName>
</protein>
<dbReference type="Proteomes" id="UP001652625">
    <property type="component" value="Chromosome 01"/>
</dbReference>
<evidence type="ECO:0000313" key="2">
    <source>
        <dbReference type="RefSeq" id="XP_065644035.1"/>
    </source>
</evidence>
<gene>
    <name evidence="2" type="primary">LOC136075301</name>
</gene>
<evidence type="ECO:0000313" key="1">
    <source>
        <dbReference type="Proteomes" id="UP001652625"/>
    </source>
</evidence>
<name>A0ABM4B5C7_HYDVU</name>
<accession>A0ABM4B5C7</accession>
<dbReference type="RefSeq" id="XP_065644035.1">
    <property type="nucleotide sequence ID" value="XM_065787963.1"/>
</dbReference>